<protein>
    <recommendedName>
        <fullName evidence="6">Peptidase S1 domain-containing protein</fullName>
    </recommendedName>
</protein>
<dbReference type="InterPro" id="IPR001314">
    <property type="entry name" value="Peptidase_S1A"/>
</dbReference>
<dbReference type="InterPro" id="IPR009003">
    <property type="entry name" value="Peptidase_S1_PA"/>
</dbReference>
<feature type="chain" id="PRO_5040201978" description="Peptidase S1 domain-containing protein" evidence="5">
    <location>
        <begin position="22"/>
        <end position="612"/>
    </location>
</feature>
<dbReference type="AlphaFoldDB" id="A0A9N9S6J9"/>
<dbReference type="SUPFAM" id="SSF50494">
    <property type="entry name" value="Trypsin-like serine proteases"/>
    <property type="match status" value="1"/>
</dbReference>
<comment type="similarity">
    <text evidence="4">Belongs to the peptidase S1 family. CLIP subfamily.</text>
</comment>
<evidence type="ECO:0000256" key="3">
    <source>
        <dbReference type="ARBA" id="ARBA00023157"/>
    </source>
</evidence>
<evidence type="ECO:0000313" key="7">
    <source>
        <dbReference type="EMBL" id="CAG9812257.1"/>
    </source>
</evidence>
<evidence type="ECO:0000256" key="1">
    <source>
        <dbReference type="ARBA" id="ARBA00022614"/>
    </source>
</evidence>
<dbReference type="GO" id="GO:0006508">
    <property type="term" value="P:proteolysis"/>
    <property type="evidence" value="ECO:0007669"/>
    <property type="project" value="InterPro"/>
</dbReference>
<dbReference type="FunFam" id="2.40.10.10:FF:000068">
    <property type="entry name" value="transmembrane protease serine 2"/>
    <property type="match status" value="1"/>
</dbReference>
<dbReference type="InterPro" id="IPR051333">
    <property type="entry name" value="CLIP_Serine_Protease"/>
</dbReference>
<keyword evidence="2" id="KW-0677">Repeat</keyword>
<keyword evidence="3" id="KW-1015">Disulfide bond</keyword>
<evidence type="ECO:0000256" key="5">
    <source>
        <dbReference type="SAM" id="SignalP"/>
    </source>
</evidence>
<dbReference type="Pfam" id="PF13855">
    <property type="entry name" value="LRR_8"/>
    <property type="match status" value="1"/>
</dbReference>
<dbReference type="PROSITE" id="PS50240">
    <property type="entry name" value="TRYPSIN_DOM"/>
    <property type="match status" value="1"/>
</dbReference>
<name>A0A9N9S6J9_9DIPT</name>
<dbReference type="PANTHER" id="PTHR24260:SF143">
    <property type="entry name" value="SERINE PROTEASE GD-LIKE PROTEIN"/>
    <property type="match status" value="1"/>
</dbReference>
<dbReference type="PROSITE" id="PS51450">
    <property type="entry name" value="LRR"/>
    <property type="match status" value="3"/>
</dbReference>
<dbReference type="InterPro" id="IPR003591">
    <property type="entry name" value="Leu-rich_rpt_typical-subtyp"/>
</dbReference>
<feature type="signal peptide" evidence="5">
    <location>
        <begin position="1"/>
        <end position="21"/>
    </location>
</feature>
<dbReference type="PROSITE" id="PS00134">
    <property type="entry name" value="TRYPSIN_HIS"/>
    <property type="match status" value="1"/>
</dbReference>
<dbReference type="Gene3D" id="3.80.10.10">
    <property type="entry name" value="Ribonuclease Inhibitor"/>
    <property type="match status" value="2"/>
</dbReference>
<dbReference type="EMBL" id="OU895880">
    <property type="protein sequence ID" value="CAG9812257.1"/>
    <property type="molecule type" value="Genomic_DNA"/>
</dbReference>
<evidence type="ECO:0000259" key="6">
    <source>
        <dbReference type="PROSITE" id="PS50240"/>
    </source>
</evidence>
<dbReference type="InterPro" id="IPR032675">
    <property type="entry name" value="LRR_dom_sf"/>
</dbReference>
<dbReference type="Proteomes" id="UP001153620">
    <property type="component" value="Chromosome 4"/>
</dbReference>
<evidence type="ECO:0000256" key="4">
    <source>
        <dbReference type="ARBA" id="ARBA00024195"/>
    </source>
</evidence>
<sequence>MDFKCILVYSLFFINAQLTFCFKCKYRESSYTGYECELIPDAIIIGHQQLTDIQDDDIHKVRFHGNSNKITNFTESQFPFCKRFKNAKVFDVYEIEFIDKNLLKDCKNLIEAWIYYTEVVEISSDFFTENSKLITLVLSRNKITTLPENIFINQHEVDELLLDENELNFLPSKIFKSLTKLRTLYLGKNQIEVLNQAWFETLTNLEHLSLNDNEITDLPENVFLSLEKLQKLWLDGNQLTTIHADSFWDHRHLTSILLKNNKIQALDEDLIDFTAVSTLDMTGNICYKKTITKREQIKRKLQMCFENYQPRDKLNAKGSSLWNVLEGSRACGKSKIVFGTAFYATQTDHGGHPWNAAIIRNNGKFLCGGTLLSHKLVITAAHCLEGKRGLYHFDARDISVILGAHNISQSHEKGKITVGLKATHIHHEWNPNVDSYDADIAILELENEIPFTQFIQPICIVKPGSEIANKTFGYVTGFGKSERADIEDIARLVKTPIHSYQDCGAENKILQSLISNRAFCGGFANGTGVCTGDSGSGLIVVHENRHYLRGIVSASLYGGINGCNLNEYSIFTDVLGFYGWIRTGKDDKILIQELLDENRRLKANGTQIHKNA</sequence>
<dbReference type="PANTHER" id="PTHR24260">
    <property type="match status" value="1"/>
</dbReference>
<organism evidence="7 8">
    <name type="scientific">Chironomus riparius</name>
    <dbReference type="NCBI Taxonomy" id="315576"/>
    <lineage>
        <taxon>Eukaryota</taxon>
        <taxon>Metazoa</taxon>
        <taxon>Ecdysozoa</taxon>
        <taxon>Arthropoda</taxon>
        <taxon>Hexapoda</taxon>
        <taxon>Insecta</taxon>
        <taxon>Pterygota</taxon>
        <taxon>Neoptera</taxon>
        <taxon>Endopterygota</taxon>
        <taxon>Diptera</taxon>
        <taxon>Nematocera</taxon>
        <taxon>Chironomoidea</taxon>
        <taxon>Chironomidae</taxon>
        <taxon>Chironominae</taxon>
        <taxon>Chironomus</taxon>
    </lineage>
</organism>
<keyword evidence="1" id="KW-0433">Leucine-rich repeat</keyword>
<proteinExistence type="inferred from homology"/>
<keyword evidence="8" id="KW-1185">Reference proteome</keyword>
<dbReference type="PRINTS" id="PR00722">
    <property type="entry name" value="CHYMOTRYPSIN"/>
</dbReference>
<dbReference type="SMART" id="SM00369">
    <property type="entry name" value="LRR_TYP"/>
    <property type="match status" value="5"/>
</dbReference>
<gene>
    <name evidence="7" type="ORF">CHIRRI_LOCUS15062</name>
</gene>
<dbReference type="InterPro" id="IPR001254">
    <property type="entry name" value="Trypsin_dom"/>
</dbReference>
<evidence type="ECO:0000313" key="8">
    <source>
        <dbReference type="Proteomes" id="UP001153620"/>
    </source>
</evidence>
<dbReference type="SMART" id="SM00365">
    <property type="entry name" value="LRR_SD22"/>
    <property type="match status" value="3"/>
</dbReference>
<dbReference type="CDD" id="cd00190">
    <property type="entry name" value="Tryp_SPc"/>
    <property type="match status" value="1"/>
</dbReference>
<dbReference type="SUPFAM" id="SSF52058">
    <property type="entry name" value="L domain-like"/>
    <property type="match status" value="1"/>
</dbReference>
<dbReference type="InterPro" id="IPR001611">
    <property type="entry name" value="Leu-rich_rpt"/>
</dbReference>
<dbReference type="SMART" id="SM00020">
    <property type="entry name" value="Tryp_SPc"/>
    <property type="match status" value="1"/>
</dbReference>
<reference evidence="7" key="2">
    <citation type="submission" date="2022-10" db="EMBL/GenBank/DDBJ databases">
        <authorList>
            <consortium name="ENA_rothamsted_submissions"/>
            <consortium name="culmorum"/>
            <person name="King R."/>
        </authorList>
    </citation>
    <scope>NUCLEOTIDE SEQUENCE</scope>
</reference>
<evidence type="ECO:0000256" key="2">
    <source>
        <dbReference type="ARBA" id="ARBA00022737"/>
    </source>
</evidence>
<dbReference type="OrthoDB" id="676979at2759"/>
<accession>A0A9N9S6J9</accession>
<dbReference type="Gene3D" id="2.40.10.10">
    <property type="entry name" value="Trypsin-like serine proteases"/>
    <property type="match status" value="1"/>
</dbReference>
<keyword evidence="5" id="KW-0732">Signal</keyword>
<dbReference type="InterPro" id="IPR018114">
    <property type="entry name" value="TRYPSIN_HIS"/>
</dbReference>
<dbReference type="Pfam" id="PF00089">
    <property type="entry name" value="Trypsin"/>
    <property type="match status" value="1"/>
</dbReference>
<reference evidence="7" key="1">
    <citation type="submission" date="2022-01" db="EMBL/GenBank/DDBJ databases">
        <authorList>
            <person name="King R."/>
        </authorList>
    </citation>
    <scope>NUCLEOTIDE SEQUENCE</scope>
</reference>
<dbReference type="InterPro" id="IPR043504">
    <property type="entry name" value="Peptidase_S1_PA_chymotrypsin"/>
</dbReference>
<dbReference type="GO" id="GO:0004252">
    <property type="term" value="F:serine-type endopeptidase activity"/>
    <property type="evidence" value="ECO:0007669"/>
    <property type="project" value="InterPro"/>
</dbReference>
<feature type="domain" description="Peptidase S1" evidence="6">
    <location>
        <begin position="336"/>
        <end position="586"/>
    </location>
</feature>